<dbReference type="Proteomes" id="UP000726737">
    <property type="component" value="Unassembled WGS sequence"/>
</dbReference>
<reference evidence="2" key="1">
    <citation type="journal article" date="2020" name="Fungal Divers.">
        <title>Resolving the Mortierellaceae phylogeny through synthesis of multi-gene phylogenetics and phylogenomics.</title>
        <authorList>
            <person name="Vandepol N."/>
            <person name="Liber J."/>
            <person name="Desiro A."/>
            <person name="Na H."/>
            <person name="Kennedy M."/>
            <person name="Barry K."/>
            <person name="Grigoriev I.V."/>
            <person name="Miller A.N."/>
            <person name="O'Donnell K."/>
            <person name="Stajich J.E."/>
            <person name="Bonito G."/>
        </authorList>
    </citation>
    <scope>NUCLEOTIDE SEQUENCE</scope>
    <source>
        <strain evidence="2">KOD948</strain>
    </source>
</reference>
<proteinExistence type="predicted"/>
<sequence length="394" mass="44444">MWLFASKTISKESLLGGPPFKKRSKTLSGIVLEENDEQGTGLSLRKAAVFAVFLTSVFYIIYVFNMSYVMNRLYPQGPFNAHAPPAHPHYNTNTCSRLDSEFEFESPPDFTKLGIESWTDCRPIASLEGWKVEHCTAPGSIWPEHDARAATKSSSNYNSTAFLFRPRSPLPGQQYVYTPSVSPVSSSLDQAPAPLETESTIPQVETQPTHCNPSGYFRVQRLIMPTTGYTIGMDNANVDLRCRNRPSYPVALNETTRNYSENYLGPDSIRAELDGAERYVTHQQINLGNCTYALPYVLSRPGRFWLTKIEHVYQDFQGMNENYPTMFVPQYIGNDILLPLPVRPKEPQWTDGKLVVGAWSAYLEETSKVYQFTVCGGCPQYLDPSSYPKHEELP</sequence>
<keyword evidence="3" id="KW-1185">Reference proteome</keyword>
<evidence type="ECO:0000313" key="3">
    <source>
        <dbReference type="Proteomes" id="UP000726737"/>
    </source>
</evidence>
<evidence type="ECO:0000256" key="1">
    <source>
        <dbReference type="SAM" id="Phobius"/>
    </source>
</evidence>
<dbReference type="EMBL" id="JAAAJA010001440">
    <property type="protein sequence ID" value="KAG0247355.1"/>
    <property type="molecule type" value="Genomic_DNA"/>
</dbReference>
<dbReference type="AlphaFoldDB" id="A0A9P6PL06"/>
<protein>
    <submittedName>
        <fullName evidence="2">Uncharacterized protein</fullName>
    </submittedName>
</protein>
<feature type="non-terminal residue" evidence="2">
    <location>
        <position position="394"/>
    </location>
</feature>
<evidence type="ECO:0000313" key="2">
    <source>
        <dbReference type="EMBL" id="KAG0247355.1"/>
    </source>
</evidence>
<keyword evidence="1" id="KW-0472">Membrane</keyword>
<keyword evidence="1" id="KW-1133">Transmembrane helix</keyword>
<gene>
    <name evidence="2" type="ORF">BG011_001634</name>
</gene>
<name>A0A9P6PL06_9FUNG</name>
<keyword evidence="1" id="KW-0812">Transmembrane</keyword>
<dbReference type="OrthoDB" id="3176531at2759"/>
<comment type="caution">
    <text evidence="2">The sequence shown here is derived from an EMBL/GenBank/DDBJ whole genome shotgun (WGS) entry which is preliminary data.</text>
</comment>
<feature type="transmembrane region" description="Helical" evidence="1">
    <location>
        <begin position="47"/>
        <end position="64"/>
    </location>
</feature>
<accession>A0A9P6PL06</accession>
<organism evidence="2 3">
    <name type="scientific">Mortierella polycephala</name>
    <dbReference type="NCBI Taxonomy" id="41804"/>
    <lineage>
        <taxon>Eukaryota</taxon>
        <taxon>Fungi</taxon>
        <taxon>Fungi incertae sedis</taxon>
        <taxon>Mucoromycota</taxon>
        <taxon>Mortierellomycotina</taxon>
        <taxon>Mortierellomycetes</taxon>
        <taxon>Mortierellales</taxon>
        <taxon>Mortierellaceae</taxon>
        <taxon>Mortierella</taxon>
    </lineage>
</organism>